<dbReference type="InterPro" id="IPR002155">
    <property type="entry name" value="Thiolase"/>
</dbReference>
<keyword evidence="3 12" id="KW-0808">Transferase</keyword>
<evidence type="ECO:0000313" key="15">
    <source>
        <dbReference type="EMBL" id="SDL64349.1"/>
    </source>
</evidence>
<evidence type="ECO:0000256" key="7">
    <source>
        <dbReference type="ARBA" id="ARBA00023098"/>
    </source>
</evidence>
<dbReference type="FunFam" id="3.40.47.10:FF:000010">
    <property type="entry name" value="Acetyl-CoA acetyltransferase (Thiolase)"/>
    <property type="match status" value="1"/>
</dbReference>
<dbReference type="InterPro" id="IPR016039">
    <property type="entry name" value="Thiolase-like"/>
</dbReference>
<dbReference type="SUPFAM" id="SSF53901">
    <property type="entry name" value="Thiolase-like"/>
    <property type="match status" value="2"/>
</dbReference>
<gene>
    <name evidence="15" type="ORF">SAMN04488568_101173</name>
</gene>
<dbReference type="EMBL" id="FNHG01000001">
    <property type="protein sequence ID" value="SDL64349.1"/>
    <property type="molecule type" value="Genomic_DNA"/>
</dbReference>
<evidence type="ECO:0000256" key="12">
    <source>
        <dbReference type="RuleBase" id="RU003557"/>
    </source>
</evidence>
<dbReference type="InterPro" id="IPR050215">
    <property type="entry name" value="Thiolase-like_sf_Thiolase"/>
</dbReference>
<dbReference type="GO" id="GO:0010124">
    <property type="term" value="P:phenylacetate catabolic process"/>
    <property type="evidence" value="ECO:0007669"/>
    <property type="project" value="TreeGrafter"/>
</dbReference>
<keyword evidence="6" id="KW-0809">Transit peptide</keyword>
<organism evidence="15 16">
    <name type="scientific">Maricaulis salignorans</name>
    <dbReference type="NCBI Taxonomy" id="144026"/>
    <lineage>
        <taxon>Bacteria</taxon>
        <taxon>Pseudomonadati</taxon>
        <taxon>Pseudomonadota</taxon>
        <taxon>Alphaproteobacteria</taxon>
        <taxon>Maricaulales</taxon>
        <taxon>Maricaulaceae</taxon>
        <taxon>Maricaulis</taxon>
    </lineage>
</organism>
<dbReference type="PANTHER" id="PTHR43853:SF8">
    <property type="entry name" value="3-KETOACYL-COA THIOLASE, PEROXISOMAL"/>
    <property type="match status" value="1"/>
</dbReference>
<dbReference type="GO" id="GO:0003988">
    <property type="term" value="F:acetyl-CoA C-acyltransferase activity"/>
    <property type="evidence" value="ECO:0007669"/>
    <property type="project" value="TreeGrafter"/>
</dbReference>
<evidence type="ECO:0000256" key="4">
    <source>
        <dbReference type="ARBA" id="ARBA00022752"/>
    </source>
</evidence>
<dbReference type="Pfam" id="PF02803">
    <property type="entry name" value="Thiolase_C"/>
    <property type="match status" value="1"/>
</dbReference>
<keyword evidence="5" id="KW-0276">Fatty acid metabolism</keyword>
<dbReference type="GO" id="GO:0006635">
    <property type="term" value="P:fatty acid beta-oxidation"/>
    <property type="evidence" value="ECO:0007669"/>
    <property type="project" value="TreeGrafter"/>
</dbReference>
<evidence type="ECO:0000256" key="3">
    <source>
        <dbReference type="ARBA" id="ARBA00022679"/>
    </source>
</evidence>
<keyword evidence="7" id="KW-0443">Lipid metabolism</keyword>
<evidence type="ECO:0000259" key="14">
    <source>
        <dbReference type="Pfam" id="PF02803"/>
    </source>
</evidence>
<dbReference type="PROSITE" id="PS00737">
    <property type="entry name" value="THIOLASE_2"/>
    <property type="match status" value="1"/>
</dbReference>
<feature type="active site" description="Acyl-thioester intermediate" evidence="11">
    <location>
        <position position="90"/>
    </location>
</feature>
<dbReference type="STRING" id="144026.SAMN04488568_101173"/>
<dbReference type="Gene3D" id="3.40.47.10">
    <property type="match status" value="2"/>
</dbReference>
<dbReference type="OrthoDB" id="7623727at2"/>
<evidence type="ECO:0000256" key="2">
    <source>
        <dbReference type="ARBA" id="ARBA00010982"/>
    </source>
</evidence>
<dbReference type="InterPro" id="IPR020613">
    <property type="entry name" value="Thiolase_CS"/>
</dbReference>
<accession>A0A1G9LQW9</accession>
<dbReference type="InterPro" id="IPR020616">
    <property type="entry name" value="Thiolase_N"/>
</dbReference>
<dbReference type="RefSeq" id="WP_091765305.1">
    <property type="nucleotide sequence ID" value="NZ_FNHG01000001.1"/>
</dbReference>
<comment type="similarity">
    <text evidence="2 12">Belongs to the thiolase-like superfamily. Thiolase family.</text>
</comment>
<keyword evidence="4" id="KW-0583">PHB biosynthesis</keyword>
<comment type="subcellular location">
    <subcellularLocation>
        <location evidence="1">Peroxisome</location>
    </subcellularLocation>
</comment>
<feature type="active site" description="Proton acceptor" evidence="11">
    <location>
        <position position="338"/>
    </location>
</feature>
<name>A0A1G9LQW9_9PROT</name>
<evidence type="ECO:0000313" key="16">
    <source>
        <dbReference type="Proteomes" id="UP000199759"/>
    </source>
</evidence>
<dbReference type="PIRSF" id="PIRSF000429">
    <property type="entry name" value="Ac-CoA_Ac_transf"/>
    <property type="match status" value="1"/>
</dbReference>
<evidence type="ECO:0000256" key="5">
    <source>
        <dbReference type="ARBA" id="ARBA00022832"/>
    </source>
</evidence>
<comment type="pathway">
    <text evidence="10">Metabolic intermediate biosynthesis; (R)-mevalonate biosynthesis; (R)-mevalonate from acetyl-CoA: step 1/3.</text>
</comment>
<dbReference type="NCBIfam" id="TIGR01930">
    <property type="entry name" value="AcCoA-C-Actrans"/>
    <property type="match status" value="1"/>
</dbReference>
<dbReference type="Pfam" id="PF00108">
    <property type="entry name" value="Thiolase_N"/>
    <property type="match status" value="1"/>
</dbReference>
<evidence type="ECO:0000256" key="8">
    <source>
        <dbReference type="ARBA" id="ARBA00023140"/>
    </source>
</evidence>
<protein>
    <submittedName>
        <fullName evidence="15">3-ketoacyl-CoA thiolase</fullName>
    </submittedName>
</protein>
<dbReference type="PANTHER" id="PTHR43853">
    <property type="entry name" value="3-KETOACYL-COA THIOLASE, PEROXISOMAL"/>
    <property type="match status" value="1"/>
</dbReference>
<dbReference type="GO" id="GO:0042619">
    <property type="term" value="P:poly-hydroxybutyrate biosynthetic process"/>
    <property type="evidence" value="ECO:0007669"/>
    <property type="project" value="UniProtKB-KW"/>
</dbReference>
<evidence type="ECO:0000256" key="6">
    <source>
        <dbReference type="ARBA" id="ARBA00022946"/>
    </source>
</evidence>
<feature type="domain" description="Thiolase C-terminal" evidence="14">
    <location>
        <begin position="260"/>
        <end position="380"/>
    </location>
</feature>
<dbReference type="GO" id="GO:0005737">
    <property type="term" value="C:cytoplasm"/>
    <property type="evidence" value="ECO:0007669"/>
    <property type="project" value="UniProtKB-ARBA"/>
</dbReference>
<evidence type="ECO:0000256" key="1">
    <source>
        <dbReference type="ARBA" id="ARBA00004275"/>
    </source>
</evidence>
<dbReference type="AlphaFoldDB" id="A0A1G9LQW9"/>
<keyword evidence="16" id="KW-1185">Reference proteome</keyword>
<evidence type="ECO:0000256" key="11">
    <source>
        <dbReference type="PIRSR" id="PIRSR000429-1"/>
    </source>
</evidence>
<feature type="domain" description="Thiolase N-terminal" evidence="13">
    <location>
        <begin position="4"/>
        <end position="251"/>
    </location>
</feature>
<proteinExistence type="inferred from homology"/>
<evidence type="ECO:0000259" key="13">
    <source>
        <dbReference type="Pfam" id="PF00108"/>
    </source>
</evidence>
<evidence type="ECO:0000256" key="9">
    <source>
        <dbReference type="ARBA" id="ARBA00023315"/>
    </source>
</evidence>
<evidence type="ECO:0000256" key="10">
    <source>
        <dbReference type="ARBA" id="ARBA00037924"/>
    </source>
</evidence>
<feature type="active site" description="Proton acceptor" evidence="11">
    <location>
        <position position="368"/>
    </location>
</feature>
<dbReference type="Proteomes" id="UP000199759">
    <property type="component" value="Unassembled WGS sequence"/>
</dbReference>
<dbReference type="InterPro" id="IPR020617">
    <property type="entry name" value="Thiolase_C"/>
</dbReference>
<keyword evidence="8" id="KW-0576">Peroxisome</keyword>
<keyword evidence="9 12" id="KW-0012">Acyltransferase</keyword>
<sequence>MNDVVIAATVRTPIGKAFKGRLTGTDGPGLGAHVIRGLMDRTGLDGNLVDDVLMGCAQPEGATGNNIARASALLAGLPDRVAGCTMDRKCASGLQAIVTAAHRIRAGEAEICIAGGVESVSQVLPHRNMTGYQSGALSAARPGFYDSMIHTAETVAARYHVSRQAQDEYALLSQTRHAEGRARGAFDDEILPLSLASEEGPVEFVHDEGARPGTTAEALAGLSPIEAGGSVTAGNSSQLSDGASACLVMSADAAERAGLQPLGIFRGFEIIGCAPEEMGIGPVFAVPRLLARHGLGVDDIGLWELNEAFASQTVYCQRELGISLDRFNVNGGAIAIGHPFGMSGSRMTGHALIEGRKRGARHVVVTMCVGGGMGAAALFEVAGQGAQ</sequence>
<dbReference type="CDD" id="cd00751">
    <property type="entry name" value="thiolase"/>
    <property type="match status" value="1"/>
</dbReference>
<reference evidence="15 16" key="1">
    <citation type="submission" date="2016-10" db="EMBL/GenBank/DDBJ databases">
        <authorList>
            <person name="de Groot N.N."/>
        </authorList>
    </citation>
    <scope>NUCLEOTIDE SEQUENCE [LARGE SCALE GENOMIC DNA]</scope>
    <source>
        <strain evidence="15 16">DSM 16077</strain>
    </source>
</reference>